<evidence type="ECO:0000256" key="2">
    <source>
        <dbReference type="ARBA" id="ARBA00023125"/>
    </source>
</evidence>
<dbReference type="SMART" id="SM00342">
    <property type="entry name" value="HTH_ARAC"/>
    <property type="match status" value="1"/>
</dbReference>
<sequence length="315" mass="36316">MFLKEFPDYTWLKQQAEKAFSERLDMKGTRLEKEGWPVVILNARTTYCHRPDLKGPFSIFTNISGSSTVQAGNKRVNVSEDTFFITNRAQYYTLDVESDTPAETFNLHLGQDVWEDYTYTCTTTDLQLLDNTDHTQYMTLAEFPNLLQTKVKTISQALAQIYSLSKNPDHTKLQLDELLALLFKALAEQKHELHKAIQRIPQAKQSTKAELHKRITIATDFILSNTTHHTTLEELADMACLSKFHFLRTFTSIYRTTPHQFILQQKIQRAQRLLQKTRVTIGEAGILAGFDDVSVFSRTFKKHTGYTPQAYRLLL</sequence>
<dbReference type="Pfam" id="PF12833">
    <property type="entry name" value="HTH_18"/>
    <property type="match status" value="1"/>
</dbReference>
<dbReference type="RefSeq" id="WP_350413252.1">
    <property type="nucleotide sequence ID" value="NZ_JBEOKT010000014.1"/>
</dbReference>
<evidence type="ECO:0000256" key="1">
    <source>
        <dbReference type="ARBA" id="ARBA00023015"/>
    </source>
</evidence>
<keyword evidence="1" id="KW-0805">Transcription regulation</keyword>
<evidence type="ECO:0000259" key="4">
    <source>
        <dbReference type="PROSITE" id="PS01124"/>
    </source>
</evidence>
<evidence type="ECO:0000313" key="5">
    <source>
        <dbReference type="EMBL" id="MER2998802.1"/>
    </source>
</evidence>
<dbReference type="InterPro" id="IPR018062">
    <property type="entry name" value="HTH_AraC-typ_CS"/>
</dbReference>
<evidence type="ECO:0000313" key="6">
    <source>
        <dbReference type="Proteomes" id="UP001476807"/>
    </source>
</evidence>
<organism evidence="5 6">
    <name type="scientific">Pontibacter populi</name>
    <dbReference type="NCBI Taxonomy" id="890055"/>
    <lineage>
        <taxon>Bacteria</taxon>
        <taxon>Pseudomonadati</taxon>
        <taxon>Bacteroidota</taxon>
        <taxon>Cytophagia</taxon>
        <taxon>Cytophagales</taxon>
        <taxon>Hymenobacteraceae</taxon>
        <taxon>Pontibacter</taxon>
    </lineage>
</organism>
<dbReference type="PROSITE" id="PS01124">
    <property type="entry name" value="HTH_ARAC_FAMILY_2"/>
    <property type="match status" value="1"/>
</dbReference>
<accession>A0ABV1RXP3</accession>
<dbReference type="PANTHER" id="PTHR46796">
    <property type="entry name" value="HTH-TYPE TRANSCRIPTIONAL ACTIVATOR RHAS-RELATED"/>
    <property type="match status" value="1"/>
</dbReference>
<dbReference type="PROSITE" id="PS00041">
    <property type="entry name" value="HTH_ARAC_FAMILY_1"/>
    <property type="match status" value="1"/>
</dbReference>
<dbReference type="Gene3D" id="1.10.10.60">
    <property type="entry name" value="Homeodomain-like"/>
    <property type="match status" value="2"/>
</dbReference>
<gene>
    <name evidence="5" type="ORF">ABS362_14710</name>
</gene>
<keyword evidence="2" id="KW-0238">DNA-binding</keyword>
<comment type="caution">
    <text evidence="5">The sequence shown here is derived from an EMBL/GenBank/DDBJ whole genome shotgun (WGS) entry which is preliminary data.</text>
</comment>
<dbReference type="SUPFAM" id="SSF46689">
    <property type="entry name" value="Homeodomain-like"/>
    <property type="match status" value="2"/>
</dbReference>
<dbReference type="PANTHER" id="PTHR46796:SF14">
    <property type="entry name" value="TRANSCRIPTIONAL REGULATORY PROTEIN"/>
    <property type="match status" value="1"/>
</dbReference>
<proteinExistence type="predicted"/>
<dbReference type="Proteomes" id="UP001476807">
    <property type="component" value="Unassembled WGS sequence"/>
</dbReference>
<dbReference type="InterPro" id="IPR009057">
    <property type="entry name" value="Homeodomain-like_sf"/>
</dbReference>
<reference evidence="5 6" key="1">
    <citation type="submission" date="2024-06" db="EMBL/GenBank/DDBJ databases">
        <title>Pontibacter populi HYL7-15.</title>
        <authorList>
            <person name="Kim M.K."/>
        </authorList>
    </citation>
    <scope>NUCLEOTIDE SEQUENCE [LARGE SCALE GENOMIC DNA]</scope>
    <source>
        <strain evidence="5 6">HYL7-15</strain>
    </source>
</reference>
<dbReference type="InterPro" id="IPR018060">
    <property type="entry name" value="HTH_AraC"/>
</dbReference>
<keyword evidence="6" id="KW-1185">Reference proteome</keyword>
<dbReference type="EMBL" id="JBEOKT010000014">
    <property type="protein sequence ID" value="MER2998802.1"/>
    <property type="molecule type" value="Genomic_DNA"/>
</dbReference>
<dbReference type="InterPro" id="IPR050204">
    <property type="entry name" value="AraC_XylS_family_regulators"/>
</dbReference>
<feature type="domain" description="HTH araC/xylS-type" evidence="4">
    <location>
        <begin position="216"/>
        <end position="314"/>
    </location>
</feature>
<evidence type="ECO:0000256" key="3">
    <source>
        <dbReference type="ARBA" id="ARBA00023163"/>
    </source>
</evidence>
<name>A0ABV1RXP3_9BACT</name>
<keyword evidence="3" id="KW-0804">Transcription</keyword>
<protein>
    <submittedName>
        <fullName evidence="5">AraC family transcriptional regulator</fullName>
    </submittedName>
</protein>